<protein>
    <submittedName>
        <fullName evidence="2">Uncharacterized protein</fullName>
    </submittedName>
</protein>
<keyword evidence="3" id="KW-1185">Reference proteome</keyword>
<evidence type="ECO:0000256" key="1">
    <source>
        <dbReference type="SAM" id="Phobius"/>
    </source>
</evidence>
<dbReference type="Proteomes" id="UP001152798">
    <property type="component" value="Chromosome 1"/>
</dbReference>
<dbReference type="EMBL" id="OV725077">
    <property type="protein sequence ID" value="CAH1390098.1"/>
    <property type="molecule type" value="Genomic_DNA"/>
</dbReference>
<accession>A0A9P0E5A5</accession>
<dbReference type="OrthoDB" id="10353912at2759"/>
<keyword evidence="1" id="KW-0472">Membrane</keyword>
<proteinExistence type="predicted"/>
<sequence>MAVIPKIKLSLEGLKNGKTFLFFFIVFYIIFVYFWTKLIIPQLMEEKVDQKIEEYKIPITVNVSNDPVRQYHMARAKVLQRSDLPWIRVQNNIPHLNIPLFDTLRENCKTVGNKRSPDEIMFSK</sequence>
<evidence type="ECO:0000313" key="2">
    <source>
        <dbReference type="EMBL" id="CAH1390098.1"/>
    </source>
</evidence>
<evidence type="ECO:0000313" key="3">
    <source>
        <dbReference type="Proteomes" id="UP001152798"/>
    </source>
</evidence>
<keyword evidence="1" id="KW-0812">Transmembrane</keyword>
<dbReference type="AlphaFoldDB" id="A0A9P0E5A5"/>
<name>A0A9P0E5A5_NEZVI</name>
<gene>
    <name evidence="2" type="ORF">NEZAVI_LOCUS1354</name>
</gene>
<organism evidence="2 3">
    <name type="scientific">Nezara viridula</name>
    <name type="common">Southern green stink bug</name>
    <name type="synonym">Cimex viridulus</name>
    <dbReference type="NCBI Taxonomy" id="85310"/>
    <lineage>
        <taxon>Eukaryota</taxon>
        <taxon>Metazoa</taxon>
        <taxon>Ecdysozoa</taxon>
        <taxon>Arthropoda</taxon>
        <taxon>Hexapoda</taxon>
        <taxon>Insecta</taxon>
        <taxon>Pterygota</taxon>
        <taxon>Neoptera</taxon>
        <taxon>Paraneoptera</taxon>
        <taxon>Hemiptera</taxon>
        <taxon>Heteroptera</taxon>
        <taxon>Panheteroptera</taxon>
        <taxon>Pentatomomorpha</taxon>
        <taxon>Pentatomoidea</taxon>
        <taxon>Pentatomidae</taxon>
        <taxon>Pentatominae</taxon>
        <taxon>Nezara</taxon>
    </lineage>
</organism>
<keyword evidence="1" id="KW-1133">Transmembrane helix</keyword>
<reference evidence="2" key="1">
    <citation type="submission" date="2022-01" db="EMBL/GenBank/DDBJ databases">
        <authorList>
            <person name="King R."/>
        </authorList>
    </citation>
    <scope>NUCLEOTIDE SEQUENCE</scope>
</reference>
<feature type="transmembrane region" description="Helical" evidence="1">
    <location>
        <begin position="20"/>
        <end position="40"/>
    </location>
</feature>